<organism evidence="1 2">
    <name type="scientific">Pseudomonas lutea</name>
    <dbReference type="NCBI Taxonomy" id="243924"/>
    <lineage>
        <taxon>Bacteria</taxon>
        <taxon>Pseudomonadati</taxon>
        <taxon>Pseudomonadota</taxon>
        <taxon>Gammaproteobacteria</taxon>
        <taxon>Pseudomonadales</taxon>
        <taxon>Pseudomonadaceae</taxon>
        <taxon>Pseudomonas</taxon>
    </lineage>
</organism>
<reference evidence="1 2" key="1">
    <citation type="journal article" date="2020" name="FEMS Microbiol. Ecol.">
        <title>Temporal dynamics of bacterial communities during seed development and maturation.</title>
        <authorList>
            <person name="Chesneau G."/>
            <person name="Torres-Cortes G."/>
            <person name="Briand M."/>
            <person name="Darrasse A."/>
            <person name="Preveaux A."/>
            <person name="Marais C."/>
            <person name="Jacques M.A."/>
            <person name="Shade A."/>
            <person name="Barret M."/>
        </authorList>
    </citation>
    <scope>NUCLEOTIDE SEQUENCE [LARGE SCALE GENOMIC DNA]</scope>
    <source>
        <strain evidence="1 2">CFBP13723</strain>
    </source>
</reference>
<proteinExistence type="predicted"/>
<evidence type="ECO:0000313" key="2">
    <source>
        <dbReference type="Proteomes" id="UP000625247"/>
    </source>
</evidence>
<protein>
    <submittedName>
        <fullName evidence="1">Uncharacterized protein</fullName>
    </submittedName>
</protein>
<accession>A0ABR9ADK6</accession>
<keyword evidence="2" id="KW-1185">Reference proteome</keyword>
<evidence type="ECO:0000313" key="1">
    <source>
        <dbReference type="EMBL" id="MBD8123846.1"/>
    </source>
</evidence>
<name>A0ABR9ADK6_9PSED</name>
<sequence>MKEEQTPTYRAAGKSLLALTIAIDKELREQAYRPLSFARLNDIAEAICLLLGEDEKDKPRILGEFCQGLMELEMAAIESPEVSKRIAVGAQKLLIAMCNVAIVIARDRMRIEVDRITPLARRNQIKENVISRARTLAHGFWSIDVASKIRTGEMAETVYKKLVEEGHFDLLPDSAERLKEWIKPVAPEYAKKGGRRKLSRP</sequence>
<dbReference type="Proteomes" id="UP000625247">
    <property type="component" value="Unassembled WGS sequence"/>
</dbReference>
<gene>
    <name evidence="1" type="ORF">IFT62_21830</name>
</gene>
<dbReference type="EMBL" id="JACYNP010000012">
    <property type="protein sequence ID" value="MBD8123846.1"/>
    <property type="molecule type" value="Genomic_DNA"/>
</dbReference>
<dbReference type="RefSeq" id="WP_191945654.1">
    <property type="nucleotide sequence ID" value="NZ_JACYNP010000012.1"/>
</dbReference>
<comment type="caution">
    <text evidence="1">The sequence shown here is derived from an EMBL/GenBank/DDBJ whole genome shotgun (WGS) entry which is preliminary data.</text>
</comment>